<evidence type="ECO:0000259" key="7">
    <source>
        <dbReference type="Pfam" id="PF15906"/>
    </source>
</evidence>
<evidence type="ECO:0000256" key="1">
    <source>
        <dbReference type="ARBA" id="ARBA00004123"/>
    </source>
</evidence>
<evidence type="ECO:0000256" key="4">
    <source>
        <dbReference type="PIRNR" id="PIRNR023577"/>
    </source>
</evidence>
<gene>
    <name evidence="8" type="ORF">BJG266_LOCUS20281</name>
    <name evidence="9" type="ORF">QVE165_LOCUS39548</name>
    <name evidence="10" type="ORF">QVE165_LOCUS39696</name>
</gene>
<keyword evidence="11" id="KW-1185">Reference proteome</keyword>
<feature type="coiled-coil region" evidence="5">
    <location>
        <begin position="78"/>
        <end position="112"/>
    </location>
</feature>
<dbReference type="EMBL" id="CAJNOM010000440">
    <property type="protein sequence ID" value="CAF1439968.1"/>
    <property type="molecule type" value="Genomic_DNA"/>
</dbReference>
<feature type="compositionally biased region" description="Low complexity" evidence="6">
    <location>
        <begin position="155"/>
        <end position="164"/>
    </location>
</feature>
<dbReference type="Pfam" id="PF15906">
    <property type="entry name" value="zf-NOSIP"/>
    <property type="match status" value="1"/>
</dbReference>
<dbReference type="Gene3D" id="3.30.40.10">
    <property type="entry name" value="Zinc/RING finger domain, C3HC4 (zinc finger)"/>
    <property type="match status" value="2"/>
</dbReference>
<dbReference type="OrthoDB" id="116827at2759"/>
<sequence length="341" mass="37735">MTRHSKNSTANAVYTYHEKHKDSSTGGYGTAQMRMSKDSIKEFDCCNLTLQPCRDPVITKDGYLFDKQAILEYIIHQKKLNARKMREYQKQLDRKQQEIDEQNANDQQKKINKFLEKEATYSVNQTVKTLLSSKHQDQPLSSFLITPKSIGSGGTTSTRASTNNDNDDDDDDAVVTATPASTASLKKLSNMEGTQATQLPSFWIPSLTPAAKKTELKKPDQHVYCPISGKPITMKDVIDVKFKLANDVDPNKRPLVAVRDRYVCAVTGDLLGNSVPCAVLRTSGNVVTMDCVNRLIKLDMLDPITGVKLTDNDIIPMQRGGTGYSGSGVQLDAKLPTPAMQ</sequence>
<evidence type="ECO:0000313" key="8">
    <source>
        <dbReference type="EMBL" id="CAF1081405.1"/>
    </source>
</evidence>
<accession>A0A814MNI5</accession>
<keyword evidence="3 4" id="KW-0539">Nucleus</keyword>
<dbReference type="InterPro" id="IPR031790">
    <property type="entry name" value="Znf-NOSIP"/>
</dbReference>
<organism evidence="8 12">
    <name type="scientific">Adineta steineri</name>
    <dbReference type="NCBI Taxonomy" id="433720"/>
    <lineage>
        <taxon>Eukaryota</taxon>
        <taxon>Metazoa</taxon>
        <taxon>Spiralia</taxon>
        <taxon>Gnathifera</taxon>
        <taxon>Rotifera</taxon>
        <taxon>Eurotatoria</taxon>
        <taxon>Bdelloidea</taxon>
        <taxon>Adinetida</taxon>
        <taxon>Adinetidae</taxon>
        <taxon>Adineta</taxon>
    </lineage>
</organism>
<proteinExistence type="inferred from homology"/>
<evidence type="ECO:0000313" key="9">
    <source>
        <dbReference type="EMBL" id="CAF1439968.1"/>
    </source>
</evidence>
<dbReference type="InterPro" id="IPR013083">
    <property type="entry name" value="Znf_RING/FYVE/PHD"/>
</dbReference>
<feature type="domain" description="Nitric oxide synthase-interacting protein zinc-finger" evidence="7">
    <location>
        <begin position="4"/>
        <end position="78"/>
    </location>
</feature>
<evidence type="ECO:0000313" key="12">
    <source>
        <dbReference type="Proteomes" id="UP000663877"/>
    </source>
</evidence>
<dbReference type="SUPFAM" id="SSF57850">
    <property type="entry name" value="RING/U-box"/>
    <property type="match status" value="1"/>
</dbReference>
<reference evidence="8" key="1">
    <citation type="submission" date="2021-02" db="EMBL/GenBank/DDBJ databases">
        <authorList>
            <person name="Nowell W R."/>
        </authorList>
    </citation>
    <scope>NUCLEOTIDE SEQUENCE</scope>
</reference>
<dbReference type="GO" id="GO:0061630">
    <property type="term" value="F:ubiquitin protein ligase activity"/>
    <property type="evidence" value="ECO:0007669"/>
    <property type="project" value="InterPro"/>
</dbReference>
<comment type="caution">
    <text evidence="8">The sequence shown here is derived from an EMBL/GenBank/DDBJ whole genome shotgun (WGS) entry which is preliminary data.</text>
</comment>
<evidence type="ECO:0000313" key="11">
    <source>
        <dbReference type="Proteomes" id="UP000663832"/>
    </source>
</evidence>
<dbReference type="PIRSF" id="PIRSF023577">
    <property type="entry name" value="ENOS_interacting"/>
    <property type="match status" value="1"/>
</dbReference>
<comment type="similarity">
    <text evidence="2 4">Belongs to the NOSIP family.</text>
</comment>
<feature type="region of interest" description="Disordered" evidence="6">
    <location>
        <begin position="144"/>
        <end position="172"/>
    </location>
</feature>
<comment type="subcellular location">
    <subcellularLocation>
        <location evidence="1 4">Nucleus</location>
    </subcellularLocation>
</comment>
<dbReference type="EMBL" id="CAJNOM010000444">
    <property type="protein sequence ID" value="CAF1442024.1"/>
    <property type="molecule type" value="Genomic_DNA"/>
</dbReference>
<evidence type="ECO:0000256" key="3">
    <source>
        <dbReference type="ARBA" id="ARBA00023242"/>
    </source>
</evidence>
<protein>
    <recommendedName>
        <fullName evidence="7">Nitric oxide synthase-interacting protein zinc-finger domain-containing protein</fullName>
    </recommendedName>
</protein>
<dbReference type="InterPro" id="IPR016818">
    <property type="entry name" value="NOSIP"/>
</dbReference>
<name>A0A814MNI5_9BILA</name>
<dbReference type="Proteomes" id="UP000663877">
    <property type="component" value="Unassembled WGS sequence"/>
</dbReference>
<evidence type="ECO:0000256" key="6">
    <source>
        <dbReference type="SAM" id="MobiDB-lite"/>
    </source>
</evidence>
<evidence type="ECO:0000256" key="5">
    <source>
        <dbReference type="SAM" id="Coils"/>
    </source>
</evidence>
<dbReference type="CDD" id="cd16662">
    <property type="entry name" value="RING-Ubox2_NOSIP"/>
    <property type="match status" value="1"/>
</dbReference>
<dbReference type="CDD" id="cd16661">
    <property type="entry name" value="RING-Ubox1_NOSIP"/>
    <property type="match status" value="1"/>
</dbReference>
<dbReference type="PANTHER" id="PTHR13063:SF10">
    <property type="entry name" value="NITRIC OXIDE SYNTHASE-INTERACTING PROTEIN"/>
    <property type="match status" value="1"/>
</dbReference>
<dbReference type="Proteomes" id="UP000663832">
    <property type="component" value="Unassembled WGS sequence"/>
</dbReference>
<dbReference type="AlphaFoldDB" id="A0A814MNI5"/>
<dbReference type="EMBL" id="CAJNOI010000114">
    <property type="protein sequence ID" value="CAF1081405.1"/>
    <property type="molecule type" value="Genomic_DNA"/>
</dbReference>
<dbReference type="GO" id="GO:0005634">
    <property type="term" value="C:nucleus"/>
    <property type="evidence" value="ECO:0007669"/>
    <property type="project" value="UniProtKB-SubCell"/>
</dbReference>
<dbReference type="PANTHER" id="PTHR13063">
    <property type="entry name" value="ENOS INTERACTING PROTEIN"/>
    <property type="match status" value="1"/>
</dbReference>
<evidence type="ECO:0000256" key="2">
    <source>
        <dbReference type="ARBA" id="ARBA00008126"/>
    </source>
</evidence>
<evidence type="ECO:0000313" key="10">
    <source>
        <dbReference type="EMBL" id="CAF1442024.1"/>
    </source>
</evidence>
<keyword evidence="5" id="KW-0175">Coiled coil</keyword>